<dbReference type="SUPFAM" id="SSF51735">
    <property type="entry name" value="NAD(P)-binding Rossmann-fold domains"/>
    <property type="match status" value="1"/>
</dbReference>
<dbReference type="PANTHER" id="PTHR42901:SF1">
    <property type="entry name" value="ALCOHOL DEHYDROGENASE"/>
    <property type="match status" value="1"/>
</dbReference>
<name>A0A8H2K2M2_ACIRA</name>
<comment type="caution">
    <text evidence="5">The sequence shown here is derived from an EMBL/GenBank/DDBJ whole genome shotgun (WGS) entry which is preliminary data.</text>
</comment>
<dbReference type="PANTHER" id="PTHR42901">
    <property type="entry name" value="ALCOHOL DEHYDROGENASE"/>
    <property type="match status" value="1"/>
</dbReference>
<gene>
    <name evidence="5" type="ORF">FHY67_05615</name>
</gene>
<evidence type="ECO:0000313" key="5">
    <source>
        <dbReference type="EMBL" id="TNX93038.1"/>
    </source>
</evidence>
<dbReference type="Proteomes" id="UP000314285">
    <property type="component" value="Unassembled WGS sequence"/>
</dbReference>
<dbReference type="NCBIfam" id="NF006776">
    <property type="entry name" value="PRK09291.1"/>
    <property type="match status" value="1"/>
</dbReference>
<proteinExistence type="inferred from homology"/>
<dbReference type="EMBL" id="VFBM01000003">
    <property type="protein sequence ID" value="TNX93038.1"/>
    <property type="molecule type" value="Genomic_DNA"/>
</dbReference>
<dbReference type="AlphaFoldDB" id="A0A8H2K2M2"/>
<dbReference type="Pfam" id="PF00106">
    <property type="entry name" value="adh_short"/>
    <property type="match status" value="1"/>
</dbReference>
<dbReference type="PRINTS" id="PR00081">
    <property type="entry name" value="GDHRDH"/>
</dbReference>
<dbReference type="PRINTS" id="PR00080">
    <property type="entry name" value="SDRFAMILY"/>
</dbReference>
<accession>A0A8H2K2M2</accession>
<evidence type="ECO:0000313" key="6">
    <source>
        <dbReference type="Proteomes" id="UP000314285"/>
    </source>
</evidence>
<comment type="similarity">
    <text evidence="1 3">Belongs to the short-chain dehydrogenases/reductases (SDR) family.</text>
</comment>
<feature type="region of interest" description="Disordered" evidence="4">
    <location>
        <begin position="264"/>
        <end position="283"/>
    </location>
</feature>
<dbReference type="InterPro" id="IPR036291">
    <property type="entry name" value="NAD(P)-bd_dom_sf"/>
</dbReference>
<dbReference type="RefSeq" id="WP_005019327.1">
    <property type="nucleotide sequence ID" value="NZ_BKHE01000003.1"/>
</dbReference>
<evidence type="ECO:0000256" key="1">
    <source>
        <dbReference type="ARBA" id="ARBA00006484"/>
    </source>
</evidence>
<dbReference type="InterPro" id="IPR002347">
    <property type="entry name" value="SDR_fam"/>
</dbReference>
<evidence type="ECO:0000256" key="3">
    <source>
        <dbReference type="RuleBase" id="RU000363"/>
    </source>
</evidence>
<evidence type="ECO:0000256" key="4">
    <source>
        <dbReference type="SAM" id="MobiDB-lite"/>
    </source>
</evidence>
<sequence>MATVLITGAGTGFGKGAAFLLAKNHQVIAGVEIAAQIFSLEQEAKAQGLDNIRFEKLDIADPKDREKATAWDIDVLVNNAGISKAGSLVDIPEKNLREQFEVNVFGTILLTQEFARKMVDKHSGKIIFISSVAGLSAGPLIGAYSASKHAIEAFAKALDGELQEFGVQVATVNPGPFLTGFNDRMFEDWKTWENNPEEWIFDYSQMAFPHEQFEPEIVYQVIADVVEGKSDLFRNVVPQEMNDQLQKSEDELWTKKVSTEKKRHPQVEKAYELEPYTKASKDK</sequence>
<keyword evidence="2" id="KW-0560">Oxidoreductase</keyword>
<dbReference type="GO" id="GO:0016491">
    <property type="term" value="F:oxidoreductase activity"/>
    <property type="evidence" value="ECO:0007669"/>
    <property type="project" value="UniProtKB-KW"/>
</dbReference>
<evidence type="ECO:0000256" key="2">
    <source>
        <dbReference type="ARBA" id="ARBA00023002"/>
    </source>
</evidence>
<protein>
    <submittedName>
        <fullName evidence="5">SDR family oxidoreductase</fullName>
    </submittedName>
</protein>
<dbReference type="Gene3D" id="3.40.50.720">
    <property type="entry name" value="NAD(P)-binding Rossmann-like Domain"/>
    <property type="match status" value="1"/>
</dbReference>
<organism evidence="5 6">
    <name type="scientific">Acinetobacter radioresistens</name>
    <dbReference type="NCBI Taxonomy" id="40216"/>
    <lineage>
        <taxon>Bacteria</taxon>
        <taxon>Pseudomonadati</taxon>
        <taxon>Pseudomonadota</taxon>
        <taxon>Gammaproteobacteria</taxon>
        <taxon>Moraxellales</taxon>
        <taxon>Moraxellaceae</taxon>
        <taxon>Acinetobacter</taxon>
    </lineage>
</organism>
<reference evidence="5 6" key="1">
    <citation type="submission" date="2019-06" db="EMBL/GenBank/DDBJ databases">
        <title>Genome of Acinetobacter radioresistens APH1, a phenol degrading strain.</title>
        <authorList>
            <person name="Liu Y."/>
        </authorList>
    </citation>
    <scope>NUCLEOTIDE SEQUENCE [LARGE SCALE GENOMIC DNA]</scope>
    <source>
        <strain evidence="5 6">APH1</strain>
    </source>
</reference>